<dbReference type="Proteomes" id="UP000218620">
    <property type="component" value="Unassembled WGS sequence"/>
</dbReference>
<dbReference type="Pfam" id="PF07508">
    <property type="entry name" value="Recombinase"/>
    <property type="match status" value="1"/>
</dbReference>
<dbReference type="CDD" id="cd00338">
    <property type="entry name" value="Ser_Recombinase"/>
    <property type="match status" value="1"/>
</dbReference>
<dbReference type="InterPro" id="IPR038109">
    <property type="entry name" value="DNA_bind_recomb_sf"/>
</dbReference>
<dbReference type="EMBL" id="NRGQ01000003">
    <property type="protein sequence ID" value="PCC44271.1"/>
    <property type="molecule type" value="Genomic_DNA"/>
</dbReference>
<dbReference type="PANTHER" id="PTHR30461">
    <property type="entry name" value="DNA-INVERTASE FROM LAMBDOID PROPHAGE"/>
    <property type="match status" value="1"/>
</dbReference>
<dbReference type="InterPro" id="IPR036162">
    <property type="entry name" value="Resolvase-like_N_sf"/>
</dbReference>
<dbReference type="GO" id="GO:0003677">
    <property type="term" value="F:DNA binding"/>
    <property type="evidence" value="ECO:0007669"/>
    <property type="project" value="InterPro"/>
</dbReference>
<evidence type="ECO:0000259" key="1">
    <source>
        <dbReference type="PROSITE" id="PS51737"/>
    </source>
</evidence>
<dbReference type="InterPro" id="IPR050639">
    <property type="entry name" value="SSR_resolvase"/>
</dbReference>
<dbReference type="SMART" id="SM00857">
    <property type="entry name" value="Resolvase"/>
    <property type="match status" value="1"/>
</dbReference>
<dbReference type="SUPFAM" id="SSF53041">
    <property type="entry name" value="Resolvase-like"/>
    <property type="match status" value="1"/>
</dbReference>
<evidence type="ECO:0000313" key="2">
    <source>
        <dbReference type="EMBL" id="PCC44271.1"/>
    </source>
</evidence>
<dbReference type="InterPro" id="IPR025827">
    <property type="entry name" value="Zn_ribbon_recom_dom"/>
</dbReference>
<organism evidence="2 3">
    <name type="scientific">Brevibacterium aurantiacum</name>
    <dbReference type="NCBI Taxonomy" id="273384"/>
    <lineage>
        <taxon>Bacteria</taxon>
        <taxon>Bacillati</taxon>
        <taxon>Actinomycetota</taxon>
        <taxon>Actinomycetes</taxon>
        <taxon>Micrococcales</taxon>
        <taxon>Brevibacteriaceae</taxon>
        <taxon>Brevibacterium</taxon>
    </lineage>
</organism>
<name>A0A2A3YYC6_BREAU</name>
<proteinExistence type="predicted"/>
<dbReference type="Pfam" id="PF13408">
    <property type="entry name" value="Zn_ribbon_recom"/>
    <property type="match status" value="1"/>
</dbReference>
<dbReference type="PANTHER" id="PTHR30461:SF23">
    <property type="entry name" value="DNA RECOMBINASE-RELATED"/>
    <property type="match status" value="1"/>
</dbReference>
<feature type="domain" description="Recombinase" evidence="1">
    <location>
        <begin position="181"/>
        <end position="316"/>
    </location>
</feature>
<dbReference type="InterPro" id="IPR006119">
    <property type="entry name" value="Resolv_N"/>
</dbReference>
<gene>
    <name evidence="2" type="ORF">CIK65_01330</name>
</gene>
<dbReference type="RefSeq" id="WP_096177394.1">
    <property type="nucleotide sequence ID" value="NZ_NRGQ01000003.1"/>
</dbReference>
<sequence length="512" mass="57166">MAELVWGGYARISEDPRDERSGVRRQREDIDAEIVRRGGESLDEARFYLENDTSAYKRKRVTITDEYGEQRQAYRVIRPVWAQALRDLRAGVITALAVYDLDRLARDPRDLEDAIEVVQHHGSLIISATSAGTDLMSDSGRAMARVMVTMAQKSSADTARRVARAHLESAHEGRPVGGSRPFGFLADKVTHCPVEAPLVRKAAQDIIDGASIRGIAEEWAAAGIKTVRGGAWNRSVIRHMLSNPRLAGWRVHQGKIATDRDGKPVRLVQPQTLAVVGEDGKPARAKNPRAGEPVEPLLDQDTFDRLQEALVRPDNRKVKPRRGARRYLLSGLVRCAVCHRQMYGNRWGETGGEMRFYYVCQGGADDKHAVSVSGHGTDAFLERVVLDRLAVEDMERPAPEFSGDGRLAQVKEAITELMSVHRTGLLSGSVVFPQVQQLQEEQERLEAERGEFIRATAGPTTARVTPEVWAGMSTDKRRAIVETLIEAVLIHPGRQRQNKLDYDRIEVVWRQD</sequence>
<dbReference type="Pfam" id="PF00239">
    <property type="entry name" value="Resolvase"/>
    <property type="match status" value="1"/>
</dbReference>
<comment type="caution">
    <text evidence="2">The sequence shown here is derived from an EMBL/GenBank/DDBJ whole genome shotgun (WGS) entry which is preliminary data.</text>
</comment>
<reference evidence="2 3" key="1">
    <citation type="journal article" date="2017" name="Elife">
        <title>Extensive horizontal gene transfer in cheese-associated bacteria.</title>
        <authorList>
            <person name="Bonham K.S."/>
            <person name="Wolfe B.E."/>
            <person name="Dutton R.J."/>
        </authorList>
    </citation>
    <scope>NUCLEOTIDE SEQUENCE [LARGE SCALE GENOMIC DNA]</scope>
    <source>
        <strain evidence="2 3">962_8</strain>
    </source>
</reference>
<dbReference type="PROSITE" id="PS51737">
    <property type="entry name" value="RECOMBINASE_DNA_BIND"/>
    <property type="match status" value="1"/>
</dbReference>
<dbReference type="GO" id="GO:0000150">
    <property type="term" value="F:DNA strand exchange activity"/>
    <property type="evidence" value="ECO:0007669"/>
    <property type="project" value="InterPro"/>
</dbReference>
<dbReference type="Gene3D" id="3.90.1750.20">
    <property type="entry name" value="Putative Large Serine Recombinase, Chain B, Domain 2"/>
    <property type="match status" value="1"/>
</dbReference>
<protein>
    <recommendedName>
        <fullName evidence="1">Recombinase domain-containing protein</fullName>
    </recommendedName>
</protein>
<dbReference type="Gene3D" id="3.40.50.1390">
    <property type="entry name" value="Resolvase, N-terminal catalytic domain"/>
    <property type="match status" value="1"/>
</dbReference>
<dbReference type="AlphaFoldDB" id="A0A2A3YYC6"/>
<evidence type="ECO:0000313" key="3">
    <source>
        <dbReference type="Proteomes" id="UP000218620"/>
    </source>
</evidence>
<accession>A0A2A3YYC6</accession>
<dbReference type="InterPro" id="IPR011109">
    <property type="entry name" value="DNA_bind_recombinase_dom"/>
</dbReference>